<dbReference type="GO" id="GO:0071793">
    <property type="term" value="P:bacillithiol biosynthetic process"/>
    <property type="evidence" value="ECO:0007669"/>
    <property type="project" value="InterPro"/>
</dbReference>
<dbReference type="PANTHER" id="PTHR12526:SF599">
    <property type="entry name" value="N-ACETYL-ALPHA-D-GLUCOSAMINYL L-MALATE SYNTHASE"/>
    <property type="match status" value="1"/>
</dbReference>
<evidence type="ECO:0000259" key="1">
    <source>
        <dbReference type="Pfam" id="PF00534"/>
    </source>
</evidence>
<evidence type="ECO:0000259" key="2">
    <source>
        <dbReference type="Pfam" id="PF13439"/>
    </source>
</evidence>
<dbReference type="InterPro" id="IPR028098">
    <property type="entry name" value="Glyco_trans_4-like_N"/>
</dbReference>
<evidence type="ECO:0008006" key="5">
    <source>
        <dbReference type="Google" id="ProtNLM"/>
    </source>
</evidence>
<gene>
    <name evidence="3" type="ORF">B4135_0272</name>
</gene>
<proteinExistence type="predicted"/>
<dbReference type="SUPFAM" id="SSF53756">
    <property type="entry name" value="UDP-Glycosyltransferase/glycogen phosphorylase"/>
    <property type="match status" value="1"/>
</dbReference>
<dbReference type="InterPro" id="IPR001296">
    <property type="entry name" value="Glyco_trans_1"/>
</dbReference>
<accession>A0A150ME47</accession>
<dbReference type="Pfam" id="PF13439">
    <property type="entry name" value="Glyco_transf_4"/>
    <property type="match status" value="1"/>
</dbReference>
<name>A0A150ME47_9BACI</name>
<dbReference type="PANTHER" id="PTHR12526">
    <property type="entry name" value="GLYCOSYLTRANSFERASE"/>
    <property type="match status" value="1"/>
</dbReference>
<dbReference type="EMBL" id="LQYT01000007">
    <property type="protein sequence ID" value="KYD22771.1"/>
    <property type="molecule type" value="Genomic_DNA"/>
</dbReference>
<feature type="domain" description="Glycosyltransferase subfamily 4-like N-terminal" evidence="2">
    <location>
        <begin position="41"/>
        <end position="204"/>
    </location>
</feature>
<reference evidence="3 4" key="1">
    <citation type="submission" date="2016-01" db="EMBL/GenBank/DDBJ databases">
        <title>Draft Genome Sequences of Seven Thermophilic Sporeformers Isolated from Foods.</title>
        <authorList>
            <person name="Berendsen E.M."/>
            <person name="Wells-Bennik M.H."/>
            <person name="Krawcyk A.O."/>
            <person name="De Jong A."/>
            <person name="Holsappel S."/>
            <person name="Eijlander R.T."/>
            <person name="Kuipers O.P."/>
        </authorList>
    </citation>
    <scope>NUCLEOTIDE SEQUENCE [LARGE SCALE GENOMIC DNA]</scope>
    <source>
        <strain evidence="3 4">B4135</strain>
    </source>
</reference>
<dbReference type="Pfam" id="PF00534">
    <property type="entry name" value="Glycos_transf_1"/>
    <property type="match status" value="1"/>
</dbReference>
<dbReference type="NCBIfam" id="TIGR03999">
    <property type="entry name" value="thiol_BshA"/>
    <property type="match status" value="1"/>
</dbReference>
<dbReference type="Proteomes" id="UP000075683">
    <property type="component" value="Unassembled WGS sequence"/>
</dbReference>
<dbReference type="STRING" id="301148.B4135_0272"/>
<dbReference type="PATRIC" id="fig|301148.3.peg.4135"/>
<comment type="caution">
    <text evidence="3">The sequence shown here is derived from an EMBL/GenBank/DDBJ whole genome shotgun (WGS) entry which is preliminary data.</text>
</comment>
<dbReference type="AlphaFoldDB" id="A0A150ME47"/>
<dbReference type="InterPro" id="IPR023881">
    <property type="entry name" value="Thiol_BshA"/>
</dbReference>
<feature type="domain" description="Glycosyl transferase family 1" evidence="1">
    <location>
        <begin position="217"/>
        <end position="376"/>
    </location>
</feature>
<protein>
    <recommendedName>
        <fullName evidence="5">N-acetyl-alpha-D-glucosaminyl L-malate synthase BshA</fullName>
    </recommendedName>
</protein>
<dbReference type="GO" id="GO:0016757">
    <property type="term" value="F:glycosyltransferase activity"/>
    <property type="evidence" value="ECO:0007669"/>
    <property type="project" value="InterPro"/>
</dbReference>
<evidence type="ECO:0000313" key="4">
    <source>
        <dbReference type="Proteomes" id="UP000075683"/>
    </source>
</evidence>
<evidence type="ECO:0000313" key="3">
    <source>
        <dbReference type="EMBL" id="KYD22771.1"/>
    </source>
</evidence>
<organism evidence="3 4">
    <name type="scientific">Caldibacillus debilis</name>
    <dbReference type="NCBI Taxonomy" id="301148"/>
    <lineage>
        <taxon>Bacteria</taxon>
        <taxon>Bacillati</taxon>
        <taxon>Bacillota</taxon>
        <taxon>Bacilli</taxon>
        <taxon>Bacillales</taxon>
        <taxon>Bacillaceae</taxon>
        <taxon>Caldibacillus</taxon>
    </lineage>
</organism>
<sequence length="405" mass="44232">MGWPGGACALSLPVPGKGGAGSGWRDGIMGLKIGIVCYPFVGGSGIVATELGKILAERGHEIHFISSSIPFRLRKIYSHIFYHQVEVNAYSVFQYPPYDIQLACKIAEVASREKLDILHAHYAIPHAVCAIVAKSMADHDFKIVTTLHGTDITVLGADPSLKRAIKMGIEGSDFVTAVSRSLAEETDVLIRPEKNIAVVYNFVNEKIFTRVDASHLKDEFGIRPEEKVIIHVSNFRRVKRVPDVVKAFSLIAEKIPAKLLLVGDGPEMPVVGRLVKELGIGDKILFLGRQENLEELYSISDLQLLASEKESFGLAILEGMACGVPCIATRIGGIPEVIDDGRTGYLCECGNVAEMAERAVYLLTHPSIRGQFVQAGLETVSTRFSSEKIVKEYEAIYLQLVNGGR</sequence>
<dbReference type="Gene3D" id="3.40.50.2000">
    <property type="entry name" value="Glycogen Phosphorylase B"/>
    <property type="match status" value="2"/>
</dbReference>